<sequence>MDDVRCDDGVEPVELSASPYFERDERGCFVLIRHDSTLPAMSVRSDPYLPDESYDGRKNVPPKPGGASIPFAPSID</sequence>
<evidence type="ECO:0000256" key="1">
    <source>
        <dbReference type="SAM" id="MobiDB-lite"/>
    </source>
</evidence>
<proteinExistence type="predicted"/>
<protein>
    <submittedName>
        <fullName evidence="2">Uncharacterized protein</fullName>
    </submittedName>
</protein>
<evidence type="ECO:0000313" key="3">
    <source>
        <dbReference type="Proteomes" id="UP001501509"/>
    </source>
</evidence>
<dbReference type="Proteomes" id="UP001501509">
    <property type="component" value="Unassembled WGS sequence"/>
</dbReference>
<organism evidence="2 3">
    <name type="scientific">Actinomadura fulvescens</name>
    <dbReference type="NCBI Taxonomy" id="46160"/>
    <lineage>
        <taxon>Bacteria</taxon>
        <taxon>Bacillati</taxon>
        <taxon>Actinomycetota</taxon>
        <taxon>Actinomycetes</taxon>
        <taxon>Streptosporangiales</taxon>
        <taxon>Thermomonosporaceae</taxon>
        <taxon>Actinomadura</taxon>
    </lineage>
</organism>
<evidence type="ECO:0000313" key="2">
    <source>
        <dbReference type="EMBL" id="GAA2598977.1"/>
    </source>
</evidence>
<dbReference type="EMBL" id="BAAATD010000004">
    <property type="protein sequence ID" value="GAA2598977.1"/>
    <property type="molecule type" value="Genomic_DNA"/>
</dbReference>
<name>A0ABP6C2F5_9ACTN</name>
<feature type="region of interest" description="Disordered" evidence="1">
    <location>
        <begin position="41"/>
        <end position="76"/>
    </location>
</feature>
<gene>
    <name evidence="2" type="ORF">GCM10010411_35690</name>
</gene>
<reference evidence="3" key="1">
    <citation type="journal article" date="2019" name="Int. J. Syst. Evol. Microbiol.">
        <title>The Global Catalogue of Microorganisms (GCM) 10K type strain sequencing project: providing services to taxonomists for standard genome sequencing and annotation.</title>
        <authorList>
            <consortium name="The Broad Institute Genomics Platform"/>
            <consortium name="The Broad Institute Genome Sequencing Center for Infectious Disease"/>
            <person name="Wu L."/>
            <person name="Ma J."/>
        </authorList>
    </citation>
    <scope>NUCLEOTIDE SEQUENCE [LARGE SCALE GENOMIC DNA]</scope>
    <source>
        <strain evidence="3">JCM 6833</strain>
    </source>
</reference>
<keyword evidence="3" id="KW-1185">Reference proteome</keyword>
<accession>A0ABP6C2F5</accession>
<comment type="caution">
    <text evidence="2">The sequence shown here is derived from an EMBL/GenBank/DDBJ whole genome shotgun (WGS) entry which is preliminary data.</text>
</comment>